<comment type="caution">
    <text evidence="5">The sequence shown here is derived from an EMBL/GenBank/DDBJ whole genome shotgun (WGS) entry which is preliminary data.</text>
</comment>
<dbReference type="InterPro" id="IPR041222">
    <property type="entry name" value="PriA_3primeBD"/>
</dbReference>
<name>A0A9D1WN12_9GAMM</name>
<evidence type="ECO:0000259" key="4">
    <source>
        <dbReference type="Pfam" id="PF17764"/>
    </source>
</evidence>
<organism evidence="5 6">
    <name type="scientific">Candidatus Halomonas stercoripullorum</name>
    <dbReference type="NCBI Taxonomy" id="2838617"/>
    <lineage>
        <taxon>Bacteria</taxon>
        <taxon>Pseudomonadati</taxon>
        <taxon>Pseudomonadota</taxon>
        <taxon>Gammaproteobacteria</taxon>
        <taxon>Oceanospirillales</taxon>
        <taxon>Halomonadaceae</taxon>
        <taxon>Halomonas</taxon>
    </lineage>
</organism>
<feature type="domain" description="Primosomal protein N' 3' DNA-binding" evidence="4">
    <location>
        <begin position="32"/>
        <end position="129"/>
    </location>
</feature>
<keyword evidence="3" id="KW-0238">DNA-binding</keyword>
<dbReference type="GO" id="GO:0006310">
    <property type="term" value="P:DNA recombination"/>
    <property type="evidence" value="ECO:0007669"/>
    <property type="project" value="TreeGrafter"/>
</dbReference>
<dbReference type="GO" id="GO:0005524">
    <property type="term" value="F:ATP binding"/>
    <property type="evidence" value="ECO:0007669"/>
    <property type="project" value="UniProtKB-KW"/>
</dbReference>
<feature type="non-terminal residue" evidence="5">
    <location>
        <position position="226"/>
    </location>
</feature>
<protein>
    <submittedName>
        <fullName evidence="5">Primosomal protein N</fullName>
    </submittedName>
</protein>
<keyword evidence="2" id="KW-0067">ATP-binding</keyword>
<keyword evidence="1" id="KW-0547">Nucleotide-binding</keyword>
<sequence length="226" mass="24779">MPDTATAGYSNRVDAGGQLPDSSFCPPPRVLRVAIPTPLRRVFDYRPGTDAPPGGWQPGVRVQVPFGRRRVVGVVVECASHSDLSLDQLKTVEGWLDAEPLPEDWLWLCRFTARYYQHSLGDTLHQAMPVLLRQGRPLAGRVRKHWRALALPQPGDTRLQRAPRQAELLAMLAQHPQGLYSPAILAQGFSHTQLQALVDKGLVVCTEEPAAAAPPATEQLLAEPAL</sequence>
<dbReference type="AlphaFoldDB" id="A0A9D1WN12"/>
<dbReference type="GO" id="GO:0006270">
    <property type="term" value="P:DNA replication initiation"/>
    <property type="evidence" value="ECO:0007669"/>
    <property type="project" value="TreeGrafter"/>
</dbReference>
<evidence type="ECO:0000313" key="6">
    <source>
        <dbReference type="Proteomes" id="UP000824248"/>
    </source>
</evidence>
<dbReference type="GO" id="GO:0003677">
    <property type="term" value="F:DNA binding"/>
    <property type="evidence" value="ECO:0007669"/>
    <property type="project" value="UniProtKB-KW"/>
</dbReference>
<dbReference type="Gene3D" id="3.40.1440.60">
    <property type="entry name" value="PriA, 3(prime) DNA-binding domain"/>
    <property type="match status" value="1"/>
</dbReference>
<evidence type="ECO:0000313" key="5">
    <source>
        <dbReference type="EMBL" id="HIX62234.1"/>
    </source>
</evidence>
<dbReference type="Proteomes" id="UP000824248">
    <property type="component" value="Unassembled WGS sequence"/>
</dbReference>
<dbReference type="FunFam" id="3.40.1440.60:FF:000001">
    <property type="entry name" value="Primosomal protein N"/>
    <property type="match status" value="1"/>
</dbReference>
<dbReference type="EMBL" id="DXFC01000251">
    <property type="protein sequence ID" value="HIX62234.1"/>
    <property type="molecule type" value="Genomic_DNA"/>
</dbReference>
<dbReference type="Pfam" id="PF17764">
    <property type="entry name" value="PriA_3primeBD"/>
    <property type="match status" value="1"/>
</dbReference>
<accession>A0A9D1WN12</accession>
<evidence type="ECO:0000256" key="2">
    <source>
        <dbReference type="ARBA" id="ARBA00022840"/>
    </source>
</evidence>
<dbReference type="GO" id="GO:0043138">
    <property type="term" value="F:3'-5' DNA helicase activity"/>
    <property type="evidence" value="ECO:0007669"/>
    <property type="project" value="TreeGrafter"/>
</dbReference>
<dbReference type="GO" id="GO:0006302">
    <property type="term" value="P:double-strand break repair"/>
    <property type="evidence" value="ECO:0007669"/>
    <property type="project" value="TreeGrafter"/>
</dbReference>
<reference evidence="5" key="2">
    <citation type="submission" date="2021-04" db="EMBL/GenBank/DDBJ databases">
        <authorList>
            <person name="Gilroy R."/>
        </authorList>
    </citation>
    <scope>NUCLEOTIDE SEQUENCE</scope>
    <source>
        <strain evidence="5">1193</strain>
    </source>
</reference>
<evidence type="ECO:0000256" key="3">
    <source>
        <dbReference type="ARBA" id="ARBA00023125"/>
    </source>
</evidence>
<gene>
    <name evidence="5" type="ORF">H9854_08390</name>
</gene>
<dbReference type="PANTHER" id="PTHR30580">
    <property type="entry name" value="PRIMOSOMAL PROTEIN N"/>
    <property type="match status" value="1"/>
</dbReference>
<dbReference type="InterPro" id="IPR042115">
    <property type="entry name" value="PriA_3primeBD_sf"/>
</dbReference>
<dbReference type="PANTHER" id="PTHR30580:SF0">
    <property type="entry name" value="PRIMOSOMAL PROTEIN N"/>
    <property type="match status" value="1"/>
</dbReference>
<evidence type="ECO:0000256" key="1">
    <source>
        <dbReference type="ARBA" id="ARBA00022741"/>
    </source>
</evidence>
<reference evidence="5" key="1">
    <citation type="journal article" date="2021" name="PeerJ">
        <title>Extensive microbial diversity within the chicken gut microbiome revealed by metagenomics and culture.</title>
        <authorList>
            <person name="Gilroy R."/>
            <person name="Ravi A."/>
            <person name="Getino M."/>
            <person name="Pursley I."/>
            <person name="Horton D.L."/>
            <person name="Alikhan N.F."/>
            <person name="Baker D."/>
            <person name="Gharbi K."/>
            <person name="Hall N."/>
            <person name="Watson M."/>
            <person name="Adriaenssens E.M."/>
            <person name="Foster-Nyarko E."/>
            <person name="Jarju S."/>
            <person name="Secka A."/>
            <person name="Antonio M."/>
            <person name="Oren A."/>
            <person name="Chaudhuri R.R."/>
            <person name="La Ragione R."/>
            <person name="Hildebrand F."/>
            <person name="Pallen M.J."/>
        </authorList>
    </citation>
    <scope>NUCLEOTIDE SEQUENCE</scope>
    <source>
        <strain evidence="5">1193</strain>
    </source>
</reference>
<proteinExistence type="predicted"/>